<dbReference type="SUPFAM" id="SSF57667">
    <property type="entry name" value="beta-beta-alpha zinc fingers"/>
    <property type="match status" value="1"/>
</dbReference>
<protein>
    <recommendedName>
        <fullName evidence="2">C2H2-type domain-containing protein</fullName>
    </recommendedName>
</protein>
<dbReference type="Gene3D" id="3.30.160.60">
    <property type="entry name" value="Classic Zinc Finger"/>
    <property type="match status" value="1"/>
</dbReference>
<evidence type="ECO:0000259" key="2">
    <source>
        <dbReference type="PROSITE" id="PS50157"/>
    </source>
</evidence>
<accession>A0AAW0X5Y3</accession>
<comment type="caution">
    <text evidence="3">The sequence shown here is derived from an EMBL/GenBank/DDBJ whole genome shotgun (WGS) entry which is preliminary data.</text>
</comment>
<keyword evidence="1" id="KW-0863">Zinc-finger</keyword>
<evidence type="ECO:0000313" key="3">
    <source>
        <dbReference type="EMBL" id="KAK8739935.1"/>
    </source>
</evidence>
<proteinExistence type="predicted"/>
<dbReference type="AlphaFoldDB" id="A0AAW0X5Y3"/>
<keyword evidence="1" id="KW-0479">Metal-binding</keyword>
<feature type="domain" description="C2H2-type" evidence="2">
    <location>
        <begin position="270"/>
        <end position="292"/>
    </location>
</feature>
<reference evidence="3 4" key="1">
    <citation type="journal article" date="2024" name="BMC Genomics">
        <title>Genome assembly of redclaw crayfish (Cherax quadricarinatus) provides insights into its immune adaptation and hypoxia tolerance.</title>
        <authorList>
            <person name="Liu Z."/>
            <person name="Zheng J."/>
            <person name="Li H."/>
            <person name="Fang K."/>
            <person name="Wang S."/>
            <person name="He J."/>
            <person name="Zhou D."/>
            <person name="Weng S."/>
            <person name="Chi M."/>
            <person name="Gu Z."/>
            <person name="He J."/>
            <person name="Li F."/>
            <person name="Wang M."/>
        </authorList>
    </citation>
    <scope>NUCLEOTIDE SEQUENCE [LARGE SCALE GENOMIC DNA]</scope>
    <source>
        <strain evidence="3">ZL_2023a</strain>
    </source>
</reference>
<dbReference type="InterPro" id="IPR036236">
    <property type="entry name" value="Znf_C2H2_sf"/>
</dbReference>
<dbReference type="GO" id="GO:0008270">
    <property type="term" value="F:zinc ion binding"/>
    <property type="evidence" value="ECO:0007669"/>
    <property type="project" value="UniProtKB-KW"/>
</dbReference>
<keyword evidence="4" id="KW-1185">Reference proteome</keyword>
<evidence type="ECO:0000313" key="4">
    <source>
        <dbReference type="Proteomes" id="UP001445076"/>
    </source>
</evidence>
<organism evidence="3 4">
    <name type="scientific">Cherax quadricarinatus</name>
    <name type="common">Australian red claw crayfish</name>
    <dbReference type="NCBI Taxonomy" id="27406"/>
    <lineage>
        <taxon>Eukaryota</taxon>
        <taxon>Metazoa</taxon>
        <taxon>Ecdysozoa</taxon>
        <taxon>Arthropoda</taxon>
        <taxon>Crustacea</taxon>
        <taxon>Multicrustacea</taxon>
        <taxon>Malacostraca</taxon>
        <taxon>Eumalacostraca</taxon>
        <taxon>Eucarida</taxon>
        <taxon>Decapoda</taxon>
        <taxon>Pleocyemata</taxon>
        <taxon>Astacidea</taxon>
        <taxon>Parastacoidea</taxon>
        <taxon>Parastacidae</taxon>
        <taxon>Cherax</taxon>
    </lineage>
</organism>
<name>A0AAW0X5Y3_CHEQU</name>
<dbReference type="EMBL" id="JARKIK010000035">
    <property type="protein sequence ID" value="KAK8739935.1"/>
    <property type="molecule type" value="Genomic_DNA"/>
</dbReference>
<dbReference type="PROSITE" id="PS50157">
    <property type="entry name" value="ZINC_FINGER_C2H2_2"/>
    <property type="match status" value="1"/>
</dbReference>
<dbReference type="Proteomes" id="UP001445076">
    <property type="component" value="Unassembled WGS sequence"/>
</dbReference>
<dbReference type="PROSITE" id="PS00028">
    <property type="entry name" value="ZINC_FINGER_C2H2_1"/>
    <property type="match status" value="1"/>
</dbReference>
<sequence>MEEMKESAKLHKASISVSISGKELEIKEILERQKLIPRKTNKRGKKCLSLEDSKCSHNTGHKVDKYTKEDISSRLKDATKNDIKESDNNGKRPVVKERKECANEHQNSTFASISQPDQMMQMLKRQEQRLKKTRHVQSDCKKKTYVIPEDNKCNPNTVHIVDKNKKIDISSVSNDSNNTVVSDTIINNRRGSDNSAGSSTWQRGSQWSGQTRYYGGHTITIRSSNKITTAPSIIVKNCSCCGKRFLNNINENNKALCIICEHDVHEEGIYFCHHCDLNFDDESDLLRHWELHLDIPVWRCFRCKRRFLDEGKLKNHCCLTPSKPEDEKNKQDFFAFFSHEFRNQE</sequence>
<keyword evidence="1" id="KW-0862">Zinc</keyword>
<gene>
    <name evidence="3" type="ORF">OTU49_003272</name>
</gene>
<evidence type="ECO:0000256" key="1">
    <source>
        <dbReference type="PROSITE-ProRule" id="PRU00042"/>
    </source>
</evidence>
<dbReference type="InterPro" id="IPR013087">
    <property type="entry name" value="Znf_C2H2_type"/>
</dbReference>